<protein>
    <submittedName>
        <fullName evidence="1">Uncharacterized protein</fullName>
    </submittedName>
</protein>
<dbReference type="EMBL" id="JADWDC010000107">
    <property type="protein sequence ID" value="MCC0179723.1"/>
    <property type="molecule type" value="Genomic_DNA"/>
</dbReference>
<proteinExistence type="predicted"/>
<keyword evidence="2" id="KW-1185">Reference proteome</keyword>
<name>A0A964BX88_9CYAN</name>
<dbReference type="RefSeq" id="WP_229642822.1">
    <property type="nucleotide sequence ID" value="NZ_JADWDC010000107.1"/>
</dbReference>
<sequence length="229" mass="26696">MNVNTQISGINTVEQASALLGQCLVISGIGDAVKYLEHRALRYQLLFLYSYYFPQQYSQSRASVYPNLEEDEEWLKYTERELEFLQLINDNLFPLGYLDYLLEEQTYFIEPSSILVTPLGMGQLEDYEMSYCDLAIADKALLPMSTLCRENLEHWQNHLGEDCYSEWFDAEFSSMPGMNEIAHPNDVNYRQLRHLCFEAGSPICYLPIALKLRTLAKVFYGIVKNYFYF</sequence>
<organism evidence="1 2">
    <name type="scientific">Waterburya agarophytonicola KI4</name>
    <dbReference type="NCBI Taxonomy" id="2874699"/>
    <lineage>
        <taxon>Bacteria</taxon>
        <taxon>Bacillati</taxon>
        <taxon>Cyanobacteriota</taxon>
        <taxon>Cyanophyceae</taxon>
        <taxon>Pleurocapsales</taxon>
        <taxon>Hyellaceae</taxon>
        <taxon>Waterburya</taxon>
        <taxon>Waterburya agarophytonicola</taxon>
    </lineage>
</organism>
<evidence type="ECO:0000313" key="2">
    <source>
        <dbReference type="Proteomes" id="UP000729733"/>
    </source>
</evidence>
<dbReference type="AlphaFoldDB" id="A0A964BX88"/>
<evidence type="ECO:0000313" key="1">
    <source>
        <dbReference type="EMBL" id="MCC0179723.1"/>
    </source>
</evidence>
<dbReference type="Proteomes" id="UP000729733">
    <property type="component" value="Unassembled WGS sequence"/>
</dbReference>
<feature type="non-terminal residue" evidence="1">
    <location>
        <position position="229"/>
    </location>
</feature>
<reference evidence="1" key="1">
    <citation type="journal article" date="2021" name="Antonie Van Leeuwenhoek">
        <title>Draft genome and description of Waterburya agarophytonicola gen. nov. sp. nov. (Pleurocapsales, Cyanobacteria): a seaweed symbiont.</title>
        <authorList>
            <person name="Bonthond G."/>
            <person name="Shalygin S."/>
            <person name="Bayer T."/>
            <person name="Weinberger F."/>
        </authorList>
    </citation>
    <scope>NUCLEOTIDE SEQUENCE</scope>
    <source>
        <strain evidence="1">KI4</strain>
    </source>
</reference>
<accession>A0A964BX88</accession>
<comment type="caution">
    <text evidence="1">The sequence shown here is derived from an EMBL/GenBank/DDBJ whole genome shotgun (WGS) entry which is preliminary data.</text>
</comment>
<gene>
    <name evidence="1" type="ORF">I4641_22530</name>
</gene>